<organism evidence="3 4">
    <name type="scientific">Colletotrichum navitas</name>
    <dbReference type="NCBI Taxonomy" id="681940"/>
    <lineage>
        <taxon>Eukaryota</taxon>
        <taxon>Fungi</taxon>
        <taxon>Dikarya</taxon>
        <taxon>Ascomycota</taxon>
        <taxon>Pezizomycotina</taxon>
        <taxon>Sordariomycetes</taxon>
        <taxon>Hypocreomycetidae</taxon>
        <taxon>Glomerellales</taxon>
        <taxon>Glomerellaceae</taxon>
        <taxon>Colletotrichum</taxon>
        <taxon>Colletotrichum graminicola species complex</taxon>
    </lineage>
</organism>
<comment type="caution">
    <text evidence="3">The sequence shown here is derived from an EMBL/GenBank/DDBJ whole genome shotgun (WGS) entry which is preliminary data.</text>
</comment>
<keyword evidence="4" id="KW-1185">Reference proteome</keyword>
<feature type="chain" id="PRO_5042229934" description="LysM domain-containing protein" evidence="2">
    <location>
        <begin position="22"/>
        <end position="408"/>
    </location>
</feature>
<keyword evidence="2" id="KW-0732">Signal</keyword>
<reference evidence="3" key="1">
    <citation type="submission" date="2021-06" db="EMBL/GenBank/DDBJ databases">
        <title>Comparative genomics, transcriptomics and evolutionary studies reveal genomic signatures of adaptation to plant cell wall in hemibiotrophic fungi.</title>
        <authorList>
            <consortium name="DOE Joint Genome Institute"/>
            <person name="Baroncelli R."/>
            <person name="Diaz J.F."/>
            <person name="Benocci T."/>
            <person name="Peng M."/>
            <person name="Battaglia E."/>
            <person name="Haridas S."/>
            <person name="Andreopoulos W."/>
            <person name="Labutti K."/>
            <person name="Pangilinan J."/>
            <person name="Floch G.L."/>
            <person name="Makela M.R."/>
            <person name="Henrissat B."/>
            <person name="Grigoriev I.V."/>
            <person name="Crouch J.A."/>
            <person name="De Vries R.P."/>
            <person name="Sukno S.A."/>
            <person name="Thon M.R."/>
        </authorList>
    </citation>
    <scope>NUCLEOTIDE SEQUENCE</scope>
    <source>
        <strain evidence="3">CBS 125086</strain>
    </source>
</reference>
<proteinExistence type="predicted"/>
<dbReference type="Proteomes" id="UP001230504">
    <property type="component" value="Unassembled WGS sequence"/>
</dbReference>
<name>A0AAD8PJH1_9PEZI</name>
<sequence>MFSLGAFLLVLWCLEAHFAFAQQFPMMKMSYETLNLSGPCFEALNTTVECSDRLAKHVAWDASSVGLLDQNGLADVCEDTCRQSLVDLRKRILGSCNFNTDAIQYSYLSFPATYIVDRYLYFYDVSCYRDSSSGIFCDTMVAGWRNETDGSEAHFCHDCWLGPMSVQLQSPIGFNEDRAKEFASLTRSCSVDAYAAPTPMPYGEMTATLENVTTTVQAPAQDTATATTAATEVTSAKEMIPSIYPLLELGTAASADTTEGREKTRRQRRNRSKKTSKQSTVRQANPRAPGTSEDCLKYQSFLPFELVYREADQGKKDLDDFGINDCKYTATKHSVSLESFLAWNPSLANTKDCKLQRGCSYCVRRPFSSPKTQIIAPVASNATLNSTAAGIQLTSTPSREIKKGPAPP</sequence>
<evidence type="ECO:0000256" key="2">
    <source>
        <dbReference type="SAM" id="SignalP"/>
    </source>
</evidence>
<evidence type="ECO:0000313" key="4">
    <source>
        <dbReference type="Proteomes" id="UP001230504"/>
    </source>
</evidence>
<feature type="compositionally biased region" description="Basic residues" evidence="1">
    <location>
        <begin position="263"/>
        <end position="276"/>
    </location>
</feature>
<dbReference type="AlphaFoldDB" id="A0AAD8PJH1"/>
<evidence type="ECO:0008006" key="5">
    <source>
        <dbReference type="Google" id="ProtNLM"/>
    </source>
</evidence>
<protein>
    <recommendedName>
        <fullName evidence="5">LysM domain-containing protein</fullName>
    </recommendedName>
</protein>
<accession>A0AAD8PJH1</accession>
<feature type="region of interest" description="Disordered" evidence="1">
    <location>
        <begin position="254"/>
        <end position="294"/>
    </location>
</feature>
<dbReference type="RefSeq" id="XP_060407077.1">
    <property type="nucleotide sequence ID" value="XM_060559457.1"/>
</dbReference>
<dbReference type="GeneID" id="85443697"/>
<gene>
    <name evidence="3" type="ORF">LY79DRAFT_573316</name>
</gene>
<evidence type="ECO:0000256" key="1">
    <source>
        <dbReference type="SAM" id="MobiDB-lite"/>
    </source>
</evidence>
<dbReference type="EMBL" id="JAHLJV010000190">
    <property type="protein sequence ID" value="KAK1564274.1"/>
    <property type="molecule type" value="Genomic_DNA"/>
</dbReference>
<evidence type="ECO:0000313" key="3">
    <source>
        <dbReference type="EMBL" id="KAK1564274.1"/>
    </source>
</evidence>
<feature type="signal peptide" evidence="2">
    <location>
        <begin position="1"/>
        <end position="21"/>
    </location>
</feature>